<keyword evidence="3" id="KW-1185">Reference proteome</keyword>
<dbReference type="InterPro" id="IPR038740">
    <property type="entry name" value="BioF2-like_GNAT_dom"/>
</dbReference>
<organism evidence="2 3">
    <name type="scientific">Pseudoalteromonas xiamenensis</name>
    <dbReference type="NCBI Taxonomy" id="882626"/>
    <lineage>
        <taxon>Bacteria</taxon>
        <taxon>Pseudomonadati</taxon>
        <taxon>Pseudomonadota</taxon>
        <taxon>Gammaproteobacteria</taxon>
        <taxon>Alteromonadales</taxon>
        <taxon>Pseudoalteromonadaceae</taxon>
        <taxon>Pseudoalteromonas</taxon>
    </lineage>
</organism>
<sequence length="322" mass="36540">MSKTLEFRPALLDEHWDRFVRKSPYGSVFSESGFLSSVNCSVDAFYVCKGNEVLAALVLVVDASGRKIVGHHDIIYDGIIYRHSPLNRAQCTSEQFYVQEATASFLAENYDSVVLKLHPDITDIRALQWHNYHNDKPKYQTVVRYTTTVDIAEFSQSKVLDELELYRNASVSRRQEIRYGLAAGVQVLESQDLNIVAHLYGKTMDRQGISFCNDSAERMVQFLSALRLSCDLRVFEARDVNNNVGNVAVFLLQNDKAYYLYGAGDPEMRDSHCGTAVIWQSFYKLAAENIRSVDLEGVNSPARGWFKLSFGGLLQSYFHIKL</sequence>
<name>A0A975HMG1_9GAMM</name>
<dbReference type="AlphaFoldDB" id="A0A975HMG1"/>
<dbReference type="Proteomes" id="UP000664904">
    <property type="component" value="Chromosome"/>
</dbReference>
<reference evidence="2" key="1">
    <citation type="submission" date="2021-03" db="EMBL/GenBank/DDBJ databases">
        <title>Complete Genome of Pseudoalteromonas xiamenensis STKMTI.2, a new potential marine bacterium producing anti-Vibrio compounds.</title>
        <authorList>
            <person name="Handayani D.P."/>
            <person name="Isnansetyo A."/>
            <person name="Istiqomah I."/>
            <person name="Jumina J."/>
        </authorList>
    </citation>
    <scope>NUCLEOTIDE SEQUENCE</scope>
    <source>
        <strain evidence="2">STKMTI.2</strain>
    </source>
</reference>
<dbReference type="RefSeq" id="WP_208842677.1">
    <property type="nucleotide sequence ID" value="NZ_CP072133.1"/>
</dbReference>
<proteinExistence type="predicted"/>
<dbReference type="InterPro" id="IPR050644">
    <property type="entry name" value="PG_Glycine_Bridge_Synth"/>
</dbReference>
<evidence type="ECO:0000313" key="3">
    <source>
        <dbReference type="Proteomes" id="UP000664904"/>
    </source>
</evidence>
<dbReference type="EMBL" id="CP072133">
    <property type="protein sequence ID" value="QTH71035.1"/>
    <property type="molecule type" value="Genomic_DNA"/>
</dbReference>
<protein>
    <submittedName>
        <fullName evidence="2">GNAT family N-acetyltransferase</fullName>
    </submittedName>
</protein>
<accession>A0A975HMG1</accession>
<dbReference type="PANTHER" id="PTHR36174">
    <property type="entry name" value="LIPID II:GLYCINE GLYCYLTRANSFERASE"/>
    <property type="match status" value="1"/>
</dbReference>
<evidence type="ECO:0000313" key="2">
    <source>
        <dbReference type="EMBL" id="QTH71035.1"/>
    </source>
</evidence>
<dbReference type="KEGG" id="pxi:J5O05_14380"/>
<dbReference type="Pfam" id="PF13480">
    <property type="entry name" value="Acetyltransf_6"/>
    <property type="match status" value="1"/>
</dbReference>
<evidence type="ECO:0000259" key="1">
    <source>
        <dbReference type="Pfam" id="PF13480"/>
    </source>
</evidence>
<feature type="domain" description="BioF2-like acetyltransferase" evidence="1">
    <location>
        <begin position="190"/>
        <end position="295"/>
    </location>
</feature>
<gene>
    <name evidence="2" type="ORF">J5O05_14380</name>
</gene>
<dbReference type="Gene3D" id="3.40.630.30">
    <property type="match status" value="1"/>
</dbReference>
<dbReference type="PANTHER" id="PTHR36174:SF1">
    <property type="entry name" value="LIPID II:GLYCINE GLYCYLTRANSFERASE"/>
    <property type="match status" value="1"/>
</dbReference>
<dbReference type="InterPro" id="IPR016181">
    <property type="entry name" value="Acyl_CoA_acyltransferase"/>
</dbReference>
<dbReference type="SUPFAM" id="SSF55729">
    <property type="entry name" value="Acyl-CoA N-acyltransferases (Nat)"/>
    <property type="match status" value="1"/>
</dbReference>